<accession>A0ABT5N0N1</accession>
<dbReference type="CDD" id="cd13578">
    <property type="entry name" value="PBP2_Bug27"/>
    <property type="match status" value="1"/>
</dbReference>
<dbReference type="InterPro" id="IPR042100">
    <property type="entry name" value="Bug_dom1"/>
</dbReference>
<gene>
    <name evidence="3" type="ORF">PSQ40_14945</name>
</gene>
<dbReference type="PANTHER" id="PTHR42928">
    <property type="entry name" value="TRICARBOXYLATE-BINDING PROTEIN"/>
    <property type="match status" value="1"/>
</dbReference>
<evidence type="ECO:0000313" key="4">
    <source>
        <dbReference type="Proteomes" id="UP001528673"/>
    </source>
</evidence>
<proteinExistence type="inferred from homology"/>
<comment type="similarity">
    <text evidence="1">Belongs to the UPF0065 (bug) family.</text>
</comment>
<keyword evidence="2" id="KW-0732">Signal</keyword>
<dbReference type="PANTHER" id="PTHR42928:SF5">
    <property type="entry name" value="BLR1237 PROTEIN"/>
    <property type="match status" value="1"/>
</dbReference>
<feature type="signal peptide" evidence="2">
    <location>
        <begin position="1"/>
        <end position="22"/>
    </location>
</feature>
<dbReference type="InterPro" id="IPR005064">
    <property type="entry name" value="BUG"/>
</dbReference>
<organism evidence="3 4">
    <name type="scientific">Curvibacter cyanobacteriorum</name>
    <dbReference type="NCBI Taxonomy" id="3026422"/>
    <lineage>
        <taxon>Bacteria</taxon>
        <taxon>Pseudomonadati</taxon>
        <taxon>Pseudomonadota</taxon>
        <taxon>Betaproteobacteria</taxon>
        <taxon>Burkholderiales</taxon>
        <taxon>Comamonadaceae</taxon>
        <taxon>Curvibacter</taxon>
    </lineage>
</organism>
<evidence type="ECO:0000256" key="2">
    <source>
        <dbReference type="SAM" id="SignalP"/>
    </source>
</evidence>
<feature type="chain" id="PRO_5046901937" evidence="2">
    <location>
        <begin position="23"/>
        <end position="321"/>
    </location>
</feature>
<reference evidence="3 4" key="1">
    <citation type="submission" date="2023-02" db="EMBL/GenBank/DDBJ databases">
        <title>Bacterial whole genomic sequence of Curvibacter sp. HBC61.</title>
        <authorList>
            <person name="Le V."/>
            <person name="Ko S.-R."/>
            <person name="Ahn C.-Y."/>
            <person name="Oh H.-M."/>
        </authorList>
    </citation>
    <scope>NUCLEOTIDE SEQUENCE [LARGE SCALE GENOMIC DNA]</scope>
    <source>
        <strain evidence="3 4">HBC61</strain>
    </source>
</reference>
<dbReference type="PIRSF" id="PIRSF017082">
    <property type="entry name" value="YflP"/>
    <property type="match status" value="1"/>
</dbReference>
<name>A0ABT5N0N1_9BURK</name>
<dbReference type="Proteomes" id="UP001528673">
    <property type="component" value="Unassembled WGS sequence"/>
</dbReference>
<evidence type="ECO:0000256" key="1">
    <source>
        <dbReference type="ARBA" id="ARBA00006987"/>
    </source>
</evidence>
<evidence type="ECO:0000313" key="3">
    <source>
        <dbReference type="EMBL" id="MDD0839879.1"/>
    </source>
</evidence>
<dbReference type="RefSeq" id="WP_273952470.1">
    <property type="nucleotide sequence ID" value="NZ_JAQSIP010000007.1"/>
</dbReference>
<dbReference type="Gene3D" id="3.40.190.150">
    <property type="entry name" value="Bordetella uptake gene, domain 1"/>
    <property type="match status" value="1"/>
</dbReference>
<dbReference type="EMBL" id="JAQSIP010000007">
    <property type="protein sequence ID" value="MDD0839879.1"/>
    <property type="molecule type" value="Genomic_DNA"/>
</dbReference>
<dbReference type="Gene3D" id="3.40.190.10">
    <property type="entry name" value="Periplasmic binding protein-like II"/>
    <property type="match status" value="1"/>
</dbReference>
<dbReference type="Pfam" id="PF03401">
    <property type="entry name" value="TctC"/>
    <property type="match status" value="1"/>
</dbReference>
<dbReference type="SUPFAM" id="SSF53850">
    <property type="entry name" value="Periplasmic binding protein-like II"/>
    <property type="match status" value="1"/>
</dbReference>
<keyword evidence="4" id="KW-1185">Reference proteome</keyword>
<comment type="caution">
    <text evidence="3">The sequence shown here is derived from an EMBL/GenBank/DDBJ whole genome shotgun (WGS) entry which is preliminary data.</text>
</comment>
<sequence>MTPYLRTLLGSWLLGTALVAQAAYPDKPIRIVVGFPPGQATDMVARVLAKKLQDALQQPVFVDNKPGASGIIGTEMVVKAPPDGYTLLVGSSGTLAINPSLYSKLPYKPLTDLTHISQIANVPLFLAVNKDFPAQSAADFVREVKAQPGKFSYGSAGSGVTSHLTMELFKQQAGLFILHVPYKGSPAAVTDLIGGQVQAMVDTGPALLAHAKNGKLRVLAVASKTRNEAAPQVPTLAEAGVGNFEAPAWLSLAAPKGTPKEVIDTLYKALSSNWRDPDVKEQLVALGAEALLTRPDEMQKHLEQEIKRWALAVKVSGAQVD</sequence>
<protein>
    <submittedName>
        <fullName evidence="3">Tripartite tricarboxylate transporter substrate binding protein</fullName>
    </submittedName>
</protein>